<evidence type="ECO:0000259" key="9">
    <source>
        <dbReference type="Pfam" id="PF01061"/>
    </source>
</evidence>
<dbReference type="PANTHER" id="PTHR30413:SF8">
    <property type="entry name" value="TRANSPORT PERMEASE PROTEIN"/>
    <property type="match status" value="1"/>
</dbReference>
<feature type="domain" description="ABC-2 type transporter transmembrane" evidence="9">
    <location>
        <begin position="22"/>
        <end position="229"/>
    </location>
</feature>
<keyword evidence="5 8" id="KW-0812">Transmembrane</keyword>
<dbReference type="RefSeq" id="WP_407591069.1">
    <property type="nucleotide sequence ID" value="NZ_JBHDIY010000002.1"/>
</dbReference>
<evidence type="ECO:0000313" key="11">
    <source>
        <dbReference type="Proteomes" id="UP001627408"/>
    </source>
</evidence>
<name>A0ABW8UQA3_9RHOB</name>
<feature type="transmembrane region" description="Helical" evidence="8">
    <location>
        <begin position="152"/>
        <end position="173"/>
    </location>
</feature>
<dbReference type="InterPro" id="IPR013525">
    <property type="entry name" value="ABC2_TM"/>
</dbReference>
<dbReference type="InterPro" id="IPR000412">
    <property type="entry name" value="ABC_2_transport"/>
</dbReference>
<feature type="transmembrane region" description="Helical" evidence="8">
    <location>
        <begin position="238"/>
        <end position="257"/>
    </location>
</feature>
<evidence type="ECO:0000256" key="5">
    <source>
        <dbReference type="ARBA" id="ARBA00022692"/>
    </source>
</evidence>
<dbReference type="PANTHER" id="PTHR30413">
    <property type="entry name" value="INNER MEMBRANE TRANSPORT PERMEASE"/>
    <property type="match status" value="1"/>
</dbReference>
<accession>A0ABW8UQA3</accession>
<keyword evidence="6 8" id="KW-1133">Transmembrane helix</keyword>
<protein>
    <submittedName>
        <fullName evidence="10">ABC transporter permease</fullName>
    </submittedName>
</protein>
<evidence type="ECO:0000313" key="10">
    <source>
        <dbReference type="EMBL" id="MFL4469290.1"/>
    </source>
</evidence>
<evidence type="ECO:0000256" key="6">
    <source>
        <dbReference type="ARBA" id="ARBA00022989"/>
    </source>
</evidence>
<keyword evidence="3" id="KW-0813">Transport</keyword>
<feature type="transmembrane region" description="Helical" evidence="8">
    <location>
        <begin position="119"/>
        <end position="140"/>
    </location>
</feature>
<dbReference type="EMBL" id="JBHDIY010000002">
    <property type="protein sequence ID" value="MFL4469290.1"/>
    <property type="molecule type" value="Genomic_DNA"/>
</dbReference>
<keyword evidence="4" id="KW-1003">Cell membrane</keyword>
<organism evidence="10 11">
    <name type="scientific">Tateyamaria armeniaca</name>
    <dbReference type="NCBI Taxonomy" id="2518930"/>
    <lineage>
        <taxon>Bacteria</taxon>
        <taxon>Pseudomonadati</taxon>
        <taxon>Pseudomonadota</taxon>
        <taxon>Alphaproteobacteria</taxon>
        <taxon>Rhodobacterales</taxon>
        <taxon>Roseobacteraceae</taxon>
        <taxon>Tateyamaria</taxon>
    </lineage>
</organism>
<feature type="transmembrane region" description="Helical" evidence="8">
    <location>
        <begin position="179"/>
        <end position="199"/>
    </location>
</feature>
<gene>
    <name evidence="10" type="ORF">ACERZ8_05175</name>
</gene>
<feature type="transmembrane region" description="Helical" evidence="8">
    <location>
        <begin position="41"/>
        <end position="61"/>
    </location>
</feature>
<reference evidence="10 11" key="1">
    <citation type="submission" date="2024-08" db="EMBL/GenBank/DDBJ databases">
        <title>Tateyamaria sp. nov., isolated from marine algae.</title>
        <authorList>
            <person name="Choi B.J."/>
            <person name="Kim J.M."/>
            <person name="Lee J.K."/>
            <person name="Choi D.G."/>
            <person name="Bayburt H."/>
            <person name="Baek J.H."/>
            <person name="Han D.M."/>
            <person name="Jeon C.O."/>
        </authorList>
    </citation>
    <scope>NUCLEOTIDE SEQUENCE [LARGE SCALE GENOMIC DNA]</scope>
    <source>
        <strain evidence="10 11">KMU-156</strain>
    </source>
</reference>
<dbReference type="Proteomes" id="UP001627408">
    <property type="component" value="Unassembled WGS sequence"/>
</dbReference>
<dbReference type="Pfam" id="PF01061">
    <property type="entry name" value="ABC2_membrane"/>
    <property type="match status" value="1"/>
</dbReference>
<evidence type="ECO:0000256" key="8">
    <source>
        <dbReference type="SAM" id="Phobius"/>
    </source>
</evidence>
<evidence type="ECO:0000256" key="1">
    <source>
        <dbReference type="ARBA" id="ARBA00004429"/>
    </source>
</evidence>
<comment type="similarity">
    <text evidence="2">Belongs to the ABC-2 integral membrane protein family.</text>
</comment>
<evidence type="ECO:0000256" key="4">
    <source>
        <dbReference type="ARBA" id="ARBA00022475"/>
    </source>
</evidence>
<dbReference type="PRINTS" id="PR00164">
    <property type="entry name" value="ABC2TRNSPORT"/>
</dbReference>
<proteinExistence type="inferred from homology"/>
<evidence type="ECO:0000256" key="3">
    <source>
        <dbReference type="ARBA" id="ARBA00022448"/>
    </source>
</evidence>
<evidence type="ECO:0000256" key="2">
    <source>
        <dbReference type="ARBA" id="ARBA00007783"/>
    </source>
</evidence>
<sequence length="267" mass="29566">MYPSSAALEQRHTPRLATFRAVSALILREVSTTYGRSPGGYLWAVLEPAAGIALLTLIFSAGFRSPPLGTNFALFYAAGILPFLMYSDVSGKIGQTVQFSRALLAYPRVTFVDALLARFLLNTLTQLVVHGLVLGFIIVMQRPDTAFDASKIALAYMMLLSLAFGVGTLNSFLTLAYPVWQTAWAVVNRPLFLISCIFFNFEVVPQPYSDVLWFNPLVHVVGVMRDGFYPFYQPTFISVMYPIAVGGGMALVGLFLLNRFHRDILDK</sequence>
<comment type="subcellular location">
    <subcellularLocation>
        <location evidence="1">Cell inner membrane</location>
        <topology evidence="1">Multi-pass membrane protein</topology>
    </subcellularLocation>
</comment>
<keyword evidence="7 8" id="KW-0472">Membrane</keyword>
<comment type="caution">
    <text evidence="10">The sequence shown here is derived from an EMBL/GenBank/DDBJ whole genome shotgun (WGS) entry which is preliminary data.</text>
</comment>
<keyword evidence="11" id="KW-1185">Reference proteome</keyword>
<feature type="transmembrane region" description="Helical" evidence="8">
    <location>
        <begin position="68"/>
        <end position="86"/>
    </location>
</feature>
<evidence type="ECO:0000256" key="7">
    <source>
        <dbReference type="ARBA" id="ARBA00023136"/>
    </source>
</evidence>